<evidence type="ECO:0000313" key="5">
    <source>
        <dbReference type="EMBL" id="QJI04523.1"/>
    </source>
</evidence>
<reference evidence="2" key="1">
    <citation type="submission" date="2020-03" db="EMBL/GenBank/DDBJ databases">
        <title>The deep terrestrial virosphere.</title>
        <authorList>
            <person name="Holmfeldt K."/>
            <person name="Nilsson E."/>
            <person name="Simone D."/>
            <person name="Lopez-Fernandez M."/>
            <person name="Wu X."/>
            <person name="de Brujin I."/>
            <person name="Lundin D."/>
            <person name="Andersson A."/>
            <person name="Bertilsson S."/>
            <person name="Dopson M."/>
        </authorList>
    </citation>
    <scope>NUCLEOTIDE SEQUENCE</scope>
    <source>
        <strain evidence="5">MM415A00093</strain>
        <strain evidence="3">MM415B00143</strain>
        <strain evidence="2">TM448A00087</strain>
        <strain evidence="4">TM448B00099</strain>
    </source>
</reference>
<evidence type="ECO:0000259" key="1">
    <source>
        <dbReference type="PROSITE" id="PS50943"/>
    </source>
</evidence>
<evidence type="ECO:0000313" key="4">
    <source>
        <dbReference type="EMBL" id="QJH93595.1"/>
    </source>
</evidence>
<feature type="domain" description="HTH cro/C1-type" evidence="1">
    <location>
        <begin position="3"/>
        <end position="39"/>
    </location>
</feature>
<dbReference type="EMBL" id="MT141577">
    <property type="protein sequence ID" value="QJA67873.1"/>
    <property type="molecule type" value="Genomic_DNA"/>
</dbReference>
<dbReference type="EMBL" id="MT144589">
    <property type="protein sequence ID" value="QJH93595.1"/>
    <property type="molecule type" value="Genomic_DNA"/>
</dbReference>
<dbReference type="EMBL" id="MT143973">
    <property type="protein sequence ID" value="QJA44154.1"/>
    <property type="molecule type" value="Genomic_DNA"/>
</dbReference>
<gene>
    <name evidence="5" type="ORF">MM415A00093_0016</name>
    <name evidence="3" type="ORF">MM415B00143_0024</name>
    <name evidence="2" type="ORF">TM448A00087_0087</name>
    <name evidence="4" type="ORF">TM448B00099_0071</name>
</gene>
<sequence>MTIKELRIRLGLTQEAMARELGVSLTTLRNWEYGLHGPSPMAQEKIERLMAGAGMEIASSPNEKM</sequence>
<dbReference type="Pfam" id="PF01381">
    <property type="entry name" value="HTH_3"/>
    <property type="match status" value="1"/>
</dbReference>
<name>A0A6H1Z9C3_9ZZZZ</name>
<evidence type="ECO:0000313" key="2">
    <source>
        <dbReference type="EMBL" id="QJA44154.1"/>
    </source>
</evidence>
<proteinExistence type="predicted"/>
<dbReference type="InterPro" id="IPR001387">
    <property type="entry name" value="Cro/C1-type_HTH"/>
</dbReference>
<dbReference type="AlphaFoldDB" id="A0A6H1Z9C3"/>
<dbReference type="Gene3D" id="1.10.260.40">
    <property type="entry name" value="lambda repressor-like DNA-binding domains"/>
    <property type="match status" value="1"/>
</dbReference>
<dbReference type="SUPFAM" id="SSF47413">
    <property type="entry name" value="lambda repressor-like DNA-binding domains"/>
    <property type="match status" value="1"/>
</dbReference>
<dbReference type="PROSITE" id="PS50943">
    <property type="entry name" value="HTH_CROC1"/>
    <property type="match status" value="1"/>
</dbReference>
<dbReference type="InterPro" id="IPR010982">
    <property type="entry name" value="Lambda_DNA-bd_dom_sf"/>
</dbReference>
<dbReference type="SMART" id="SM00530">
    <property type="entry name" value="HTH_XRE"/>
    <property type="match status" value="1"/>
</dbReference>
<accession>A0A6H1Z9C3</accession>
<dbReference type="GO" id="GO:0003677">
    <property type="term" value="F:DNA binding"/>
    <property type="evidence" value="ECO:0007669"/>
    <property type="project" value="InterPro"/>
</dbReference>
<organism evidence="2">
    <name type="scientific">viral metagenome</name>
    <dbReference type="NCBI Taxonomy" id="1070528"/>
    <lineage>
        <taxon>unclassified sequences</taxon>
        <taxon>metagenomes</taxon>
        <taxon>organismal metagenomes</taxon>
    </lineage>
</organism>
<evidence type="ECO:0000313" key="3">
    <source>
        <dbReference type="EMBL" id="QJA67873.1"/>
    </source>
</evidence>
<dbReference type="CDD" id="cd00093">
    <property type="entry name" value="HTH_XRE"/>
    <property type="match status" value="1"/>
</dbReference>
<protein>
    <submittedName>
        <fullName evidence="2">Putative DNA binding, helix-turn-helix domain containing protein</fullName>
    </submittedName>
</protein>
<dbReference type="EMBL" id="MT145187">
    <property type="protein sequence ID" value="QJI04523.1"/>
    <property type="molecule type" value="Genomic_DNA"/>
</dbReference>